<dbReference type="OrthoDB" id="770730at2"/>
<dbReference type="SUPFAM" id="SSF47413">
    <property type="entry name" value="lambda repressor-like DNA-binding domains"/>
    <property type="match status" value="1"/>
</dbReference>
<accession>A0A1G7ZDN6</accession>
<dbReference type="EMBL" id="FNCQ01000015">
    <property type="protein sequence ID" value="SDH06210.1"/>
    <property type="molecule type" value="Genomic_DNA"/>
</dbReference>
<dbReference type="InterPro" id="IPR010982">
    <property type="entry name" value="Lambda_DNA-bd_dom_sf"/>
</dbReference>
<proteinExistence type="predicted"/>
<dbReference type="EMBL" id="FNIW01000025">
    <property type="protein sequence ID" value="SDO54543.1"/>
    <property type="molecule type" value="Genomic_DNA"/>
</dbReference>
<dbReference type="Proteomes" id="UP000199134">
    <property type="component" value="Unassembled WGS sequence"/>
</dbReference>
<evidence type="ECO:0000313" key="2">
    <source>
        <dbReference type="EMBL" id="SDH02503.1"/>
    </source>
</evidence>
<evidence type="ECO:0000313" key="3">
    <source>
        <dbReference type="EMBL" id="SDH06210.1"/>
    </source>
</evidence>
<dbReference type="GO" id="GO:0003677">
    <property type="term" value="F:DNA binding"/>
    <property type="evidence" value="ECO:0007669"/>
    <property type="project" value="InterPro"/>
</dbReference>
<dbReference type="STRING" id="645274.SAMN04487901_1151"/>
<gene>
    <name evidence="4" type="ORF">SAMN04487900_12534</name>
    <name evidence="2" type="ORF">SAMN04487901_1151</name>
    <name evidence="3" type="ORF">SAMN04487901_115116</name>
</gene>
<dbReference type="PROSITE" id="PS50943">
    <property type="entry name" value="HTH_CROC1"/>
    <property type="match status" value="1"/>
</dbReference>
<dbReference type="InterPro" id="IPR001387">
    <property type="entry name" value="Cro/C1-type_HTH"/>
</dbReference>
<dbReference type="Pfam" id="PF01381">
    <property type="entry name" value="HTH_3"/>
    <property type="match status" value="1"/>
</dbReference>
<evidence type="ECO:0000313" key="4">
    <source>
        <dbReference type="EMBL" id="SDO54543.1"/>
    </source>
</evidence>
<dbReference type="CDD" id="cd00093">
    <property type="entry name" value="HTH_XRE"/>
    <property type="match status" value="1"/>
</dbReference>
<dbReference type="Gene3D" id="1.10.260.40">
    <property type="entry name" value="lambda repressor-like DNA-binding domains"/>
    <property type="match status" value="1"/>
</dbReference>
<name>A0A1G7ZDN6_9BACT</name>
<evidence type="ECO:0000259" key="1">
    <source>
        <dbReference type="PROSITE" id="PS50943"/>
    </source>
</evidence>
<dbReference type="EMBL" id="FNCQ01000015">
    <property type="protein sequence ID" value="SDH02503.1"/>
    <property type="molecule type" value="Genomic_DNA"/>
</dbReference>
<sequence>MKTNRIMDDIRSTISPEMKLQMELSVAIANRIYDILEEKGMSQKDFARLMGKTETEVSRWLSGTHNLTMATICKISAALNADVVKVADRELEPACV</sequence>
<reference evidence="3 6" key="1">
    <citation type="submission" date="2016-10" db="EMBL/GenBank/DDBJ databases">
        <authorList>
            <person name="de Groot N.N."/>
        </authorList>
    </citation>
    <scope>NUCLEOTIDE SEQUENCE [LARGE SCALE GENOMIC DNA]</scope>
    <source>
        <strain evidence="6">BP1-145</strain>
        <strain evidence="3">BP1-148</strain>
    </source>
</reference>
<reference evidence="4 5" key="2">
    <citation type="submission" date="2016-10" db="EMBL/GenBank/DDBJ databases">
        <authorList>
            <person name="Varghese N."/>
            <person name="Submissions S."/>
        </authorList>
    </citation>
    <scope>NUCLEOTIDE SEQUENCE [LARGE SCALE GENOMIC DNA]</scope>
    <source>
        <strain evidence="4">BP1-145</strain>
        <strain evidence="5">BP1-148</strain>
    </source>
</reference>
<dbReference type="AlphaFoldDB" id="A0A1G7ZDN6"/>
<dbReference type="SMART" id="SM00530">
    <property type="entry name" value="HTH_XRE"/>
    <property type="match status" value="1"/>
</dbReference>
<protein>
    <submittedName>
        <fullName evidence="3">Helix-turn-helix</fullName>
    </submittedName>
</protein>
<dbReference type="RefSeq" id="WP_091818604.1">
    <property type="nucleotide sequence ID" value="NZ_CP091790.1"/>
</dbReference>
<dbReference type="Proteomes" id="UP000198779">
    <property type="component" value="Unassembled WGS sequence"/>
</dbReference>
<keyword evidence="5" id="KW-1185">Reference proteome</keyword>
<evidence type="ECO:0000313" key="5">
    <source>
        <dbReference type="Proteomes" id="UP000198779"/>
    </source>
</evidence>
<accession>A0A1H0KFG2</accession>
<organism evidence="3 5">
    <name type="scientific">Prevotella communis</name>
    <dbReference type="NCBI Taxonomy" id="2913614"/>
    <lineage>
        <taxon>Bacteria</taxon>
        <taxon>Pseudomonadati</taxon>
        <taxon>Bacteroidota</taxon>
        <taxon>Bacteroidia</taxon>
        <taxon>Bacteroidales</taxon>
        <taxon>Prevotellaceae</taxon>
        <taxon>Prevotella</taxon>
    </lineage>
</organism>
<feature type="domain" description="HTH cro/C1-type" evidence="1">
    <location>
        <begin position="32"/>
        <end position="86"/>
    </location>
</feature>
<evidence type="ECO:0000313" key="6">
    <source>
        <dbReference type="Proteomes" id="UP000199134"/>
    </source>
</evidence>